<sequence length="283" mass="32146">MTGGALSWRAQFCRVCLVCASGRVLQAALQEMDTKSSEEEYKALQGDGAGDVVYFQSLEERIINMKKYIYVTLNDAMRSLKKLNIFLCKLVTQFQDNYGLRRLPFKIFLPALLAPELLYQQQQLVYGNTASCYTKTDAMPEVLKDTKKCIELYPTFYKGCTRKGAILFVSKECDKARERVFLSGANNMFQCTCVLANGLKINKFTQHKKGRTVGLDAIVHFYGCKQQLDNRLSPKSISIHVYDKLEEAEDQLATEALRCIQGSYNTVLQDINYDKAHLAQEKC</sequence>
<dbReference type="EnsemblPlants" id="EMT32190">
    <property type="protein sequence ID" value="EMT32190"/>
    <property type="gene ID" value="F775_52354"/>
</dbReference>
<dbReference type="Gene3D" id="1.25.40.10">
    <property type="entry name" value="Tetratricopeptide repeat domain"/>
    <property type="match status" value="1"/>
</dbReference>
<accession>M8C4G7</accession>
<organism evidence="3">
    <name type="scientific">Aegilops tauschii</name>
    <name type="common">Tausch's goatgrass</name>
    <name type="synonym">Aegilops squarrosa</name>
    <dbReference type="NCBI Taxonomy" id="37682"/>
    <lineage>
        <taxon>Eukaryota</taxon>
        <taxon>Viridiplantae</taxon>
        <taxon>Streptophyta</taxon>
        <taxon>Embryophyta</taxon>
        <taxon>Tracheophyta</taxon>
        <taxon>Spermatophyta</taxon>
        <taxon>Magnoliopsida</taxon>
        <taxon>Liliopsida</taxon>
        <taxon>Poales</taxon>
        <taxon>Poaceae</taxon>
        <taxon>BOP clade</taxon>
        <taxon>Pooideae</taxon>
        <taxon>Triticodae</taxon>
        <taxon>Triticeae</taxon>
        <taxon>Triticinae</taxon>
        <taxon>Aegilops</taxon>
    </lineage>
</organism>
<name>M8C4G7_AEGTA</name>
<protein>
    <submittedName>
        <fullName evidence="3">Uncharacterized protein</fullName>
    </submittedName>
</protein>
<evidence type="ECO:0000313" key="3">
    <source>
        <dbReference type="EnsemblPlants" id="EMT32190"/>
    </source>
</evidence>
<dbReference type="ExpressionAtlas" id="M8C4G7">
    <property type="expression patterns" value="baseline"/>
</dbReference>
<dbReference type="PANTHER" id="PTHR22904:SF533">
    <property type="entry name" value="HSP70-HSP90 ORGANIZING PROTEIN 3"/>
    <property type="match status" value="1"/>
</dbReference>
<dbReference type="SUPFAM" id="SSF48452">
    <property type="entry name" value="TPR-like"/>
    <property type="match status" value="1"/>
</dbReference>
<dbReference type="AlphaFoldDB" id="M8C4G7"/>
<dbReference type="PANTHER" id="PTHR22904">
    <property type="entry name" value="TPR REPEAT CONTAINING PROTEIN"/>
    <property type="match status" value="1"/>
</dbReference>
<keyword evidence="1" id="KW-0677">Repeat</keyword>
<proteinExistence type="predicted"/>
<dbReference type="GO" id="GO:0051879">
    <property type="term" value="F:Hsp90 protein binding"/>
    <property type="evidence" value="ECO:0007669"/>
    <property type="project" value="TreeGrafter"/>
</dbReference>
<keyword evidence="2" id="KW-0802">TPR repeat</keyword>
<reference evidence="3" key="1">
    <citation type="submission" date="2015-06" db="UniProtKB">
        <authorList>
            <consortium name="EnsemblPlants"/>
        </authorList>
    </citation>
    <scope>IDENTIFICATION</scope>
</reference>
<evidence type="ECO:0000256" key="2">
    <source>
        <dbReference type="ARBA" id="ARBA00022803"/>
    </source>
</evidence>
<evidence type="ECO:0000256" key="1">
    <source>
        <dbReference type="ARBA" id="ARBA00022737"/>
    </source>
</evidence>
<dbReference type="InterPro" id="IPR011990">
    <property type="entry name" value="TPR-like_helical_dom_sf"/>
</dbReference>